<dbReference type="InterPro" id="IPR002068">
    <property type="entry name" value="A-crystallin/Hsp20_dom"/>
</dbReference>
<dbReference type="Gene3D" id="2.60.40.790">
    <property type="match status" value="1"/>
</dbReference>
<protein>
    <submittedName>
        <fullName evidence="4">Hsp20/alpha crystallin family protein</fullName>
    </submittedName>
</protein>
<dbReference type="InterPro" id="IPR008978">
    <property type="entry name" value="HSP20-like_chaperone"/>
</dbReference>
<dbReference type="CDD" id="cd06464">
    <property type="entry name" value="ACD_sHsps-like"/>
    <property type="match status" value="1"/>
</dbReference>
<reference evidence="4" key="1">
    <citation type="submission" date="2022-10" db="EMBL/GenBank/DDBJ databases">
        <authorList>
            <person name="Yu W.X."/>
        </authorList>
    </citation>
    <scope>NUCLEOTIDE SEQUENCE</scope>
    <source>
        <strain evidence="4">D04</strain>
    </source>
</reference>
<evidence type="ECO:0000313" key="5">
    <source>
        <dbReference type="Proteomes" id="UP001207408"/>
    </source>
</evidence>
<comment type="similarity">
    <text evidence="1 2">Belongs to the small heat shock protein (HSP20) family.</text>
</comment>
<evidence type="ECO:0000256" key="1">
    <source>
        <dbReference type="PROSITE-ProRule" id="PRU00285"/>
    </source>
</evidence>
<dbReference type="InterPro" id="IPR031107">
    <property type="entry name" value="Small_HSP"/>
</dbReference>
<evidence type="ECO:0000256" key="2">
    <source>
        <dbReference type="RuleBase" id="RU003616"/>
    </source>
</evidence>
<dbReference type="EMBL" id="JAPDPI010000022">
    <property type="protein sequence ID" value="MCW3806280.1"/>
    <property type="molecule type" value="Genomic_DNA"/>
</dbReference>
<name>A0AAE3MES7_9BACT</name>
<gene>
    <name evidence="4" type="ORF">OM074_11650</name>
</gene>
<dbReference type="RefSeq" id="WP_301199652.1">
    <property type="nucleotide sequence ID" value="NZ_JAPDPI010000022.1"/>
</dbReference>
<organism evidence="4 5">
    <name type="scientific">Plebeiibacterium marinum</name>
    <dbReference type="NCBI Taxonomy" id="2992111"/>
    <lineage>
        <taxon>Bacteria</taxon>
        <taxon>Pseudomonadati</taxon>
        <taxon>Bacteroidota</taxon>
        <taxon>Bacteroidia</taxon>
        <taxon>Marinilabiliales</taxon>
        <taxon>Marinilabiliaceae</taxon>
        <taxon>Plebeiibacterium</taxon>
    </lineage>
</organism>
<dbReference type="PANTHER" id="PTHR11527">
    <property type="entry name" value="HEAT-SHOCK PROTEIN 20 FAMILY MEMBER"/>
    <property type="match status" value="1"/>
</dbReference>
<sequence length="144" mass="16351">MTLIRKTNSNFDSLLNNFMNGDFHMNQNGLYSGNKTMPAVNIYEDNEQYSIELAAAGLKKENFSIEFNNGKLTVSAKEENKEGQDKKYTQREFNYAGFSRTFVVPKQKVDDGKITASYENGVLNITLPKREEVKPKPARNVEIA</sequence>
<keyword evidence="5" id="KW-1185">Reference proteome</keyword>
<dbReference type="PROSITE" id="PS01031">
    <property type="entry name" value="SHSP"/>
    <property type="match status" value="1"/>
</dbReference>
<evidence type="ECO:0000313" key="4">
    <source>
        <dbReference type="EMBL" id="MCW3806280.1"/>
    </source>
</evidence>
<proteinExistence type="inferred from homology"/>
<feature type="domain" description="SHSP" evidence="3">
    <location>
        <begin position="31"/>
        <end position="144"/>
    </location>
</feature>
<dbReference type="AlphaFoldDB" id="A0AAE3MES7"/>
<dbReference type="Proteomes" id="UP001207408">
    <property type="component" value="Unassembled WGS sequence"/>
</dbReference>
<dbReference type="Pfam" id="PF00011">
    <property type="entry name" value="HSP20"/>
    <property type="match status" value="1"/>
</dbReference>
<dbReference type="SUPFAM" id="SSF49764">
    <property type="entry name" value="HSP20-like chaperones"/>
    <property type="match status" value="1"/>
</dbReference>
<evidence type="ECO:0000259" key="3">
    <source>
        <dbReference type="PROSITE" id="PS01031"/>
    </source>
</evidence>
<accession>A0AAE3MES7</accession>
<comment type="caution">
    <text evidence="4">The sequence shown here is derived from an EMBL/GenBank/DDBJ whole genome shotgun (WGS) entry which is preliminary data.</text>
</comment>